<accession>A0A8T2UE18</accession>
<gene>
    <name evidence="3" type="ORF">KP509_08G010700</name>
</gene>
<sequence length="198" mass="20946">MVMEEAPASETKSLQELAIEGQRALEATVQAAHETLASMNEVLCNAALWSTSSSTSSTVTNATVSASAASVSGAPTNTGASAASETATPRTDASKSNAEGSSHQEAGWGSLDEARVRLRSSATSLKAVISAIFNSPQMREDIPAGLSDKTDPAEIEKLEERASALREEVENKNRLMKLLIDQLRELIHDISMWQSGSL</sequence>
<evidence type="ECO:0000256" key="2">
    <source>
        <dbReference type="SAM" id="MobiDB-lite"/>
    </source>
</evidence>
<dbReference type="EMBL" id="CM035413">
    <property type="protein sequence ID" value="KAH7430709.1"/>
    <property type="molecule type" value="Genomic_DNA"/>
</dbReference>
<name>A0A8T2UE18_CERRI</name>
<dbReference type="OMA" id="TWQSPCA"/>
<evidence type="ECO:0000256" key="1">
    <source>
        <dbReference type="SAM" id="Coils"/>
    </source>
</evidence>
<proteinExistence type="predicted"/>
<dbReference type="PANTHER" id="PTHR36406:SF2">
    <property type="entry name" value="MEDIATOR OF RNA POLYMERASE II TRANSCRIPTION SUBUNIT 30"/>
    <property type="match status" value="1"/>
</dbReference>
<dbReference type="GO" id="GO:0016592">
    <property type="term" value="C:mediator complex"/>
    <property type="evidence" value="ECO:0007669"/>
    <property type="project" value="InterPro"/>
</dbReference>
<dbReference type="AlphaFoldDB" id="A0A8T2UE18"/>
<evidence type="ECO:0008006" key="5">
    <source>
        <dbReference type="Google" id="ProtNLM"/>
    </source>
</evidence>
<organism evidence="3 4">
    <name type="scientific">Ceratopteris richardii</name>
    <name type="common">Triangle waterfern</name>
    <dbReference type="NCBI Taxonomy" id="49495"/>
    <lineage>
        <taxon>Eukaryota</taxon>
        <taxon>Viridiplantae</taxon>
        <taxon>Streptophyta</taxon>
        <taxon>Embryophyta</taxon>
        <taxon>Tracheophyta</taxon>
        <taxon>Polypodiopsida</taxon>
        <taxon>Polypodiidae</taxon>
        <taxon>Polypodiales</taxon>
        <taxon>Pteridineae</taxon>
        <taxon>Pteridaceae</taxon>
        <taxon>Parkerioideae</taxon>
        <taxon>Ceratopteris</taxon>
    </lineage>
</organism>
<reference evidence="3" key="1">
    <citation type="submission" date="2021-08" db="EMBL/GenBank/DDBJ databases">
        <title>WGS assembly of Ceratopteris richardii.</title>
        <authorList>
            <person name="Marchant D.B."/>
            <person name="Chen G."/>
            <person name="Jenkins J."/>
            <person name="Shu S."/>
            <person name="Leebens-Mack J."/>
            <person name="Grimwood J."/>
            <person name="Schmutz J."/>
            <person name="Soltis P."/>
            <person name="Soltis D."/>
            <person name="Chen Z.-H."/>
        </authorList>
    </citation>
    <scope>NUCLEOTIDE SEQUENCE</scope>
    <source>
        <strain evidence="3">Whitten #5841</strain>
        <tissue evidence="3">Leaf</tissue>
    </source>
</reference>
<feature type="coiled-coil region" evidence="1">
    <location>
        <begin position="155"/>
        <end position="186"/>
    </location>
</feature>
<dbReference type="Proteomes" id="UP000825935">
    <property type="component" value="Chromosome 8"/>
</dbReference>
<comment type="caution">
    <text evidence="3">The sequence shown here is derived from an EMBL/GenBank/DDBJ whole genome shotgun (WGS) entry which is preliminary data.</text>
</comment>
<feature type="region of interest" description="Disordered" evidence="2">
    <location>
        <begin position="66"/>
        <end position="108"/>
    </location>
</feature>
<dbReference type="InterPro" id="IPR034568">
    <property type="entry name" value="MED30"/>
</dbReference>
<dbReference type="EMBL" id="CM035413">
    <property type="protein sequence ID" value="KAH7430710.1"/>
    <property type="molecule type" value="Genomic_DNA"/>
</dbReference>
<protein>
    <recommendedName>
        <fullName evidence="5">Mediator of RNA polymerase II transcription subunit 30</fullName>
    </recommendedName>
</protein>
<evidence type="ECO:0000313" key="4">
    <source>
        <dbReference type="Proteomes" id="UP000825935"/>
    </source>
</evidence>
<dbReference type="PANTHER" id="PTHR36406">
    <property type="entry name" value="MEDIATOR OF RNA POLYMERASE II TRANSCRIPTION SUBUNIT 30"/>
    <property type="match status" value="1"/>
</dbReference>
<evidence type="ECO:0000313" key="3">
    <source>
        <dbReference type="EMBL" id="KAH7430709.1"/>
    </source>
</evidence>
<keyword evidence="1" id="KW-0175">Coiled coil</keyword>
<keyword evidence="4" id="KW-1185">Reference proteome</keyword>
<dbReference type="OrthoDB" id="532289at2759"/>
<feature type="compositionally biased region" description="Polar residues" evidence="2">
    <location>
        <begin position="73"/>
        <end position="104"/>
    </location>
</feature>